<dbReference type="SUPFAM" id="SSF52833">
    <property type="entry name" value="Thioredoxin-like"/>
    <property type="match status" value="1"/>
</dbReference>
<feature type="domain" description="GST N-terminal" evidence="2">
    <location>
        <begin position="2"/>
        <end position="85"/>
    </location>
</feature>
<proteinExistence type="inferred from homology"/>
<sequence length="202" mass="23019">MGSIVLYSYCKSSAAFRVRISLNLKSITHRIQAVNLLPDIAENWNESYMNINPQGLVPVLKVGEEIITQSAAIMEYLEEAYPETPLLPKSALQRAGVRSLVQIISCDIHPLNNLRVLDYLKMQLHCKEPQVHEWYCYWVTQGLIAFEKQLKAHQPKGHFFSGHFCSGDKPGLADACLIPQLYNARRLSCDISRLENCMRIEE</sequence>
<keyword evidence="4" id="KW-0808">Transferase</keyword>
<dbReference type="InterPro" id="IPR040079">
    <property type="entry name" value="Glutathione_S-Trfase"/>
</dbReference>
<comment type="similarity">
    <text evidence="1">Belongs to the GST superfamily. Zeta family.</text>
</comment>
<dbReference type="Gene3D" id="1.20.1050.10">
    <property type="match status" value="1"/>
</dbReference>
<evidence type="ECO:0000259" key="3">
    <source>
        <dbReference type="PROSITE" id="PS50405"/>
    </source>
</evidence>
<dbReference type="CDD" id="cd03191">
    <property type="entry name" value="GST_C_Zeta"/>
    <property type="match status" value="1"/>
</dbReference>
<organism evidence="4">
    <name type="scientific">hydrothermal vent metagenome</name>
    <dbReference type="NCBI Taxonomy" id="652676"/>
    <lineage>
        <taxon>unclassified sequences</taxon>
        <taxon>metagenomes</taxon>
        <taxon>ecological metagenomes</taxon>
    </lineage>
</organism>
<reference evidence="4" key="1">
    <citation type="submission" date="2018-06" db="EMBL/GenBank/DDBJ databases">
        <authorList>
            <person name="Zhirakovskaya E."/>
        </authorList>
    </citation>
    <scope>NUCLEOTIDE SEQUENCE</scope>
</reference>
<dbReference type="InterPro" id="IPR036249">
    <property type="entry name" value="Thioredoxin-like_sf"/>
</dbReference>
<dbReference type="InterPro" id="IPR004045">
    <property type="entry name" value="Glutathione_S-Trfase_N"/>
</dbReference>
<dbReference type="PROSITE" id="PS50404">
    <property type="entry name" value="GST_NTER"/>
    <property type="match status" value="1"/>
</dbReference>
<dbReference type="GO" id="GO:0016034">
    <property type="term" value="F:maleylacetoacetate isomerase activity"/>
    <property type="evidence" value="ECO:0007669"/>
    <property type="project" value="UniProtKB-EC"/>
</dbReference>
<dbReference type="GO" id="GO:0006559">
    <property type="term" value="P:L-phenylalanine catabolic process"/>
    <property type="evidence" value="ECO:0007669"/>
    <property type="project" value="TreeGrafter"/>
</dbReference>
<dbReference type="EC" id="2.5.1.18" evidence="4"/>
<dbReference type="InterPro" id="IPR005955">
    <property type="entry name" value="GST_Zeta"/>
</dbReference>
<dbReference type="SUPFAM" id="SSF47616">
    <property type="entry name" value="GST C-terminal domain-like"/>
    <property type="match status" value="1"/>
</dbReference>
<dbReference type="Pfam" id="PF13417">
    <property type="entry name" value="GST_N_3"/>
    <property type="match status" value="1"/>
</dbReference>
<accession>A0A3B0XAV8</accession>
<dbReference type="GO" id="GO:0005737">
    <property type="term" value="C:cytoplasm"/>
    <property type="evidence" value="ECO:0007669"/>
    <property type="project" value="InterPro"/>
</dbReference>
<dbReference type="EMBL" id="UOFJ01000006">
    <property type="protein sequence ID" value="VAW60612.1"/>
    <property type="molecule type" value="Genomic_DNA"/>
</dbReference>
<feature type="non-terminal residue" evidence="4">
    <location>
        <position position="202"/>
    </location>
</feature>
<dbReference type="AlphaFoldDB" id="A0A3B0XAV8"/>
<dbReference type="SFLD" id="SFLDS00019">
    <property type="entry name" value="Glutathione_Transferase_(cytos"/>
    <property type="match status" value="1"/>
</dbReference>
<evidence type="ECO:0000313" key="4">
    <source>
        <dbReference type="EMBL" id="VAW60612.1"/>
    </source>
</evidence>
<evidence type="ECO:0000259" key="2">
    <source>
        <dbReference type="PROSITE" id="PS50404"/>
    </source>
</evidence>
<dbReference type="InterPro" id="IPR036282">
    <property type="entry name" value="Glutathione-S-Trfase_C_sf"/>
</dbReference>
<dbReference type="SFLD" id="SFLDG00358">
    <property type="entry name" value="Main_(cytGST)"/>
    <property type="match status" value="1"/>
</dbReference>
<evidence type="ECO:0000256" key="1">
    <source>
        <dbReference type="ARBA" id="ARBA00010007"/>
    </source>
</evidence>
<dbReference type="GO" id="GO:0006749">
    <property type="term" value="P:glutathione metabolic process"/>
    <property type="evidence" value="ECO:0007669"/>
    <property type="project" value="TreeGrafter"/>
</dbReference>
<dbReference type="NCBIfam" id="TIGR01262">
    <property type="entry name" value="maiA"/>
    <property type="match status" value="1"/>
</dbReference>
<feature type="domain" description="GST C-terminal" evidence="3">
    <location>
        <begin position="90"/>
        <end position="202"/>
    </location>
</feature>
<dbReference type="EC" id="5.2.1.2" evidence="4"/>
<dbReference type="Gene3D" id="3.40.30.10">
    <property type="entry name" value="Glutaredoxin"/>
    <property type="match status" value="1"/>
</dbReference>
<name>A0A3B0XAV8_9ZZZZ</name>
<protein>
    <submittedName>
        <fullName evidence="4">Maleylacetoacetate isomerase @ Glutathione S-transferase, zeta</fullName>
        <ecNumber evidence="4">2.5.1.18</ecNumber>
        <ecNumber evidence="4">5.2.1.2</ecNumber>
    </submittedName>
</protein>
<dbReference type="PANTHER" id="PTHR42673">
    <property type="entry name" value="MALEYLACETOACETATE ISOMERASE"/>
    <property type="match status" value="1"/>
</dbReference>
<dbReference type="PANTHER" id="PTHR42673:SF21">
    <property type="entry name" value="GLUTATHIONE S-TRANSFERASE YFCF"/>
    <property type="match status" value="1"/>
</dbReference>
<dbReference type="InterPro" id="IPR010987">
    <property type="entry name" value="Glutathione-S-Trfase_C-like"/>
</dbReference>
<dbReference type="InterPro" id="IPR034330">
    <property type="entry name" value="GST_Zeta_C"/>
</dbReference>
<keyword evidence="4" id="KW-0413">Isomerase</keyword>
<dbReference type="GO" id="GO:0004364">
    <property type="term" value="F:glutathione transferase activity"/>
    <property type="evidence" value="ECO:0007669"/>
    <property type="project" value="UniProtKB-EC"/>
</dbReference>
<gene>
    <name evidence="4" type="ORF">MNBD_GAMMA10-1558</name>
</gene>
<dbReference type="PROSITE" id="PS50405">
    <property type="entry name" value="GST_CTER"/>
    <property type="match status" value="1"/>
</dbReference>